<organism evidence="1 2">
    <name type="scientific">Neotoma lepida</name>
    <name type="common">Desert woodrat</name>
    <dbReference type="NCBI Taxonomy" id="56216"/>
    <lineage>
        <taxon>Eukaryota</taxon>
        <taxon>Metazoa</taxon>
        <taxon>Chordata</taxon>
        <taxon>Craniata</taxon>
        <taxon>Vertebrata</taxon>
        <taxon>Euteleostomi</taxon>
        <taxon>Mammalia</taxon>
        <taxon>Eutheria</taxon>
        <taxon>Euarchontoglires</taxon>
        <taxon>Glires</taxon>
        <taxon>Rodentia</taxon>
        <taxon>Myomorpha</taxon>
        <taxon>Muroidea</taxon>
        <taxon>Cricetidae</taxon>
        <taxon>Neotominae</taxon>
        <taxon>Neotoma</taxon>
    </lineage>
</organism>
<dbReference type="STRING" id="56216.A0A1A6FZG4"/>
<dbReference type="AlphaFoldDB" id="A0A1A6FZG4"/>
<feature type="non-terminal residue" evidence="1">
    <location>
        <position position="26"/>
    </location>
</feature>
<evidence type="ECO:0000313" key="2">
    <source>
        <dbReference type="Proteomes" id="UP000092124"/>
    </source>
</evidence>
<keyword evidence="2" id="KW-1185">Reference proteome</keyword>
<name>A0A1A6FZG4_NEOLE</name>
<comment type="caution">
    <text evidence="1">The sequence shown here is derived from an EMBL/GenBank/DDBJ whole genome shotgun (WGS) entry which is preliminary data.</text>
</comment>
<evidence type="ECO:0000313" key="1">
    <source>
        <dbReference type="EMBL" id="OBS58552.1"/>
    </source>
</evidence>
<accession>A0A1A6FZG4</accession>
<protein>
    <submittedName>
        <fullName evidence="1">Uncharacterized protein</fullName>
    </submittedName>
</protein>
<reference evidence="1 2" key="1">
    <citation type="submission" date="2016-06" db="EMBL/GenBank/DDBJ databases">
        <title>The Draft Genome Sequence and Annotation of the Desert Woodrat Neotoma lepida.</title>
        <authorList>
            <person name="Campbell M."/>
            <person name="Oakeson K.F."/>
            <person name="Yandell M."/>
            <person name="Halpert J.R."/>
            <person name="Dearing D."/>
        </authorList>
    </citation>
    <scope>NUCLEOTIDE SEQUENCE [LARGE SCALE GENOMIC DNA]</scope>
    <source>
        <strain evidence="1">417</strain>
        <tissue evidence="1">Liver</tissue>
    </source>
</reference>
<dbReference type="EMBL" id="LZPO01115907">
    <property type="protein sequence ID" value="OBS58552.1"/>
    <property type="molecule type" value="Genomic_DNA"/>
</dbReference>
<dbReference type="Proteomes" id="UP000092124">
    <property type="component" value="Unassembled WGS sequence"/>
</dbReference>
<sequence length="26" mass="2933">MYSEGSDIVPQSNETALHYFKKAADM</sequence>
<proteinExistence type="predicted"/>
<gene>
    <name evidence="1" type="ORF">A6R68_10323</name>
</gene>